<sequence length="130" mass="14184">MTRSSLPILVNFRFVTNPFVSQVSSDQYSRVVCVQCQLIALFRLPVRFLFLLSVMSCPQGGLHSQDEPYGGGPTCAECFFQGGSHASNCTFTIIAQEAQQDLQNLKKSAQSQQAATLANRSPQPSAGPRQ</sequence>
<reference evidence="2 3" key="1">
    <citation type="submission" date="2014-04" db="EMBL/GenBank/DDBJ databases">
        <authorList>
            <consortium name="DOE Joint Genome Institute"/>
            <person name="Kuo A."/>
            <person name="Zuccaro A."/>
            <person name="Kohler A."/>
            <person name="Nagy L.G."/>
            <person name="Floudas D."/>
            <person name="Copeland A."/>
            <person name="Barry K.W."/>
            <person name="Cichocki N."/>
            <person name="Veneault-Fourrey C."/>
            <person name="LaButti K."/>
            <person name="Lindquist E.A."/>
            <person name="Lipzen A."/>
            <person name="Lundell T."/>
            <person name="Morin E."/>
            <person name="Murat C."/>
            <person name="Sun H."/>
            <person name="Tunlid A."/>
            <person name="Henrissat B."/>
            <person name="Grigoriev I.V."/>
            <person name="Hibbett D.S."/>
            <person name="Martin F."/>
            <person name="Nordberg H.P."/>
            <person name="Cantor M.N."/>
            <person name="Hua S.X."/>
        </authorList>
    </citation>
    <scope>NUCLEOTIDE SEQUENCE [LARGE SCALE GENOMIC DNA]</scope>
    <source>
        <strain evidence="2 3">MAFF 305830</strain>
    </source>
</reference>
<keyword evidence="3" id="KW-1185">Reference proteome</keyword>
<feature type="compositionally biased region" description="Polar residues" evidence="1">
    <location>
        <begin position="104"/>
        <end position="124"/>
    </location>
</feature>
<evidence type="ECO:0000256" key="1">
    <source>
        <dbReference type="SAM" id="MobiDB-lite"/>
    </source>
</evidence>
<accession>A0A0C3BT75</accession>
<dbReference type="HOGENOM" id="CLU_1939430_0_0_1"/>
<reference evidence="3" key="2">
    <citation type="submission" date="2015-01" db="EMBL/GenBank/DDBJ databases">
        <title>Evolutionary Origins and Diversification of the Mycorrhizal Mutualists.</title>
        <authorList>
            <consortium name="DOE Joint Genome Institute"/>
            <consortium name="Mycorrhizal Genomics Consortium"/>
            <person name="Kohler A."/>
            <person name="Kuo A."/>
            <person name="Nagy L.G."/>
            <person name="Floudas D."/>
            <person name="Copeland A."/>
            <person name="Barry K.W."/>
            <person name="Cichocki N."/>
            <person name="Veneault-Fourrey C."/>
            <person name="LaButti K."/>
            <person name="Lindquist E.A."/>
            <person name="Lipzen A."/>
            <person name="Lundell T."/>
            <person name="Morin E."/>
            <person name="Murat C."/>
            <person name="Riley R."/>
            <person name="Ohm R."/>
            <person name="Sun H."/>
            <person name="Tunlid A."/>
            <person name="Henrissat B."/>
            <person name="Grigoriev I.V."/>
            <person name="Hibbett D.S."/>
            <person name="Martin F."/>
        </authorList>
    </citation>
    <scope>NUCLEOTIDE SEQUENCE [LARGE SCALE GENOMIC DNA]</scope>
    <source>
        <strain evidence="3">MAFF 305830</strain>
    </source>
</reference>
<organism evidence="2 3">
    <name type="scientific">Serendipita vermifera MAFF 305830</name>
    <dbReference type="NCBI Taxonomy" id="933852"/>
    <lineage>
        <taxon>Eukaryota</taxon>
        <taxon>Fungi</taxon>
        <taxon>Dikarya</taxon>
        <taxon>Basidiomycota</taxon>
        <taxon>Agaricomycotina</taxon>
        <taxon>Agaricomycetes</taxon>
        <taxon>Sebacinales</taxon>
        <taxon>Serendipitaceae</taxon>
        <taxon>Serendipita</taxon>
    </lineage>
</organism>
<feature type="region of interest" description="Disordered" evidence="1">
    <location>
        <begin position="104"/>
        <end position="130"/>
    </location>
</feature>
<evidence type="ECO:0000313" key="3">
    <source>
        <dbReference type="Proteomes" id="UP000054097"/>
    </source>
</evidence>
<dbReference type="Proteomes" id="UP000054097">
    <property type="component" value="Unassembled WGS sequence"/>
</dbReference>
<dbReference type="AlphaFoldDB" id="A0A0C3BT75"/>
<protein>
    <submittedName>
        <fullName evidence="2">Uncharacterized protein</fullName>
    </submittedName>
</protein>
<name>A0A0C3BT75_SERVB</name>
<evidence type="ECO:0000313" key="2">
    <source>
        <dbReference type="EMBL" id="KIM34561.1"/>
    </source>
</evidence>
<gene>
    <name evidence="2" type="ORF">M408DRAFT_98060</name>
</gene>
<dbReference type="EMBL" id="KN824277">
    <property type="protein sequence ID" value="KIM34561.1"/>
    <property type="molecule type" value="Genomic_DNA"/>
</dbReference>
<proteinExistence type="predicted"/>